<comment type="caution">
    <text evidence="1">The sequence shown here is derived from an EMBL/GenBank/DDBJ whole genome shotgun (WGS) entry which is preliminary data.</text>
</comment>
<reference evidence="1 2" key="1">
    <citation type="submission" date="2018-02" db="EMBL/GenBank/DDBJ databases">
        <title>Comparative genomes isolates from brazilian mangrove.</title>
        <authorList>
            <person name="Araujo J.E."/>
            <person name="Taketani R.G."/>
            <person name="Silva M.C.P."/>
            <person name="Loureco M.V."/>
            <person name="Andreote F.D."/>
        </authorList>
    </citation>
    <scope>NUCLEOTIDE SEQUENCE [LARGE SCALE GENOMIC DNA]</scope>
    <source>
        <strain evidence="1 2">HEX-2 MGV</strain>
    </source>
</reference>
<dbReference type="EMBL" id="PUIA01000081">
    <property type="protein sequence ID" value="PQO25477.1"/>
    <property type="molecule type" value="Genomic_DNA"/>
</dbReference>
<dbReference type="RefSeq" id="WP_105358889.1">
    <property type="nucleotide sequence ID" value="NZ_PUIA01000081.1"/>
</dbReference>
<dbReference type="AlphaFoldDB" id="A0A2S8F019"/>
<gene>
    <name evidence="1" type="ORF">C5Y96_24360</name>
</gene>
<dbReference type="Proteomes" id="UP000240009">
    <property type="component" value="Unassembled WGS sequence"/>
</dbReference>
<proteinExistence type="predicted"/>
<accession>A0A2S8F019</accession>
<dbReference type="Gene3D" id="3.30.450.40">
    <property type="match status" value="2"/>
</dbReference>
<protein>
    <recommendedName>
        <fullName evidence="3">GAF domain-containing protein</fullName>
    </recommendedName>
</protein>
<dbReference type="OrthoDB" id="9148869at2"/>
<dbReference type="InterPro" id="IPR029016">
    <property type="entry name" value="GAF-like_dom_sf"/>
</dbReference>
<dbReference type="SUPFAM" id="SSF55781">
    <property type="entry name" value="GAF domain-like"/>
    <property type="match status" value="2"/>
</dbReference>
<sequence length="287" mass="31651">MTTTIAPSVLSSVHVWIYNENAGQLVGACGYPESPAGPPNHELIHVSVSERRSAIRCPDQNTIEIALPILITNEVVAAVLFTVHTPEDCKIALERWSRTDRDELGLAESAYRGLAHFETISPYVKFPRGSGLPGETWDDRKSRIIARIDQAKAFMRAAGARKEGLRYGLGVPIMATEHELECVLVFLSTVDFPFQQAMETWAPSQDQTELRLVQSSYAVGISPPQRSIVNYGEGIVGQCYASRIPVMMHNADDDHSLVPLFDQGARFALAMPIFNGDRLVQVLTLFG</sequence>
<evidence type="ECO:0000313" key="1">
    <source>
        <dbReference type="EMBL" id="PQO25477.1"/>
    </source>
</evidence>
<organism evidence="1 2">
    <name type="scientific">Blastopirellula marina</name>
    <dbReference type="NCBI Taxonomy" id="124"/>
    <lineage>
        <taxon>Bacteria</taxon>
        <taxon>Pseudomonadati</taxon>
        <taxon>Planctomycetota</taxon>
        <taxon>Planctomycetia</taxon>
        <taxon>Pirellulales</taxon>
        <taxon>Pirellulaceae</taxon>
        <taxon>Blastopirellula</taxon>
    </lineage>
</organism>
<evidence type="ECO:0008006" key="3">
    <source>
        <dbReference type="Google" id="ProtNLM"/>
    </source>
</evidence>
<evidence type="ECO:0000313" key="2">
    <source>
        <dbReference type="Proteomes" id="UP000240009"/>
    </source>
</evidence>
<name>A0A2S8F019_9BACT</name>